<comment type="caution">
    <text evidence="1">Lacks conserved residue(s) required for the propagation of feature annotation.</text>
</comment>
<dbReference type="CDD" id="cd00054">
    <property type="entry name" value="EGF_CA"/>
    <property type="match status" value="1"/>
</dbReference>
<comment type="caution">
    <text evidence="3">The sequence shown here is derived from an EMBL/GenBank/DDBJ whole genome shotgun (WGS) entry which is preliminary data.</text>
</comment>
<dbReference type="OrthoDB" id="6275838at2759"/>
<dbReference type="SMART" id="SM00181">
    <property type="entry name" value="EGF"/>
    <property type="match status" value="1"/>
</dbReference>
<dbReference type="Gene3D" id="2.10.25.10">
    <property type="entry name" value="Laminin"/>
    <property type="match status" value="1"/>
</dbReference>
<reference evidence="3 4" key="1">
    <citation type="submission" date="2017-03" db="EMBL/GenBank/DDBJ databases">
        <title>Genome of the blue death feigning beetle - Asbolus verrucosus.</title>
        <authorList>
            <person name="Rider S.D."/>
        </authorList>
    </citation>
    <scope>NUCLEOTIDE SEQUENCE [LARGE SCALE GENOMIC DNA]</scope>
    <source>
        <strain evidence="3">Butters</strain>
        <tissue evidence="3">Head and leg muscle</tissue>
    </source>
</reference>
<dbReference type="InterPro" id="IPR000742">
    <property type="entry name" value="EGF"/>
</dbReference>
<keyword evidence="1" id="KW-0245">EGF-like domain</keyword>
<dbReference type="STRING" id="1661398.A0A482VCX2"/>
<organism evidence="3 4">
    <name type="scientific">Asbolus verrucosus</name>
    <name type="common">Desert ironclad beetle</name>
    <dbReference type="NCBI Taxonomy" id="1661398"/>
    <lineage>
        <taxon>Eukaryota</taxon>
        <taxon>Metazoa</taxon>
        <taxon>Ecdysozoa</taxon>
        <taxon>Arthropoda</taxon>
        <taxon>Hexapoda</taxon>
        <taxon>Insecta</taxon>
        <taxon>Pterygota</taxon>
        <taxon>Neoptera</taxon>
        <taxon>Endopterygota</taxon>
        <taxon>Coleoptera</taxon>
        <taxon>Polyphaga</taxon>
        <taxon>Cucujiformia</taxon>
        <taxon>Tenebrionidae</taxon>
        <taxon>Pimeliinae</taxon>
        <taxon>Asbolus</taxon>
    </lineage>
</organism>
<keyword evidence="4" id="KW-1185">Reference proteome</keyword>
<feature type="domain" description="EGF-like" evidence="2">
    <location>
        <begin position="16"/>
        <end position="54"/>
    </location>
</feature>
<evidence type="ECO:0000259" key="2">
    <source>
        <dbReference type="PROSITE" id="PS50026"/>
    </source>
</evidence>
<protein>
    <submittedName>
        <fullName evidence="3">EGF domain containing protein</fullName>
    </submittedName>
</protein>
<accession>A0A482VCX2</accession>
<dbReference type="AlphaFoldDB" id="A0A482VCX2"/>
<dbReference type="PROSITE" id="PS50026">
    <property type="entry name" value="EGF_3"/>
    <property type="match status" value="1"/>
</dbReference>
<gene>
    <name evidence="3" type="ORF">BDFB_010005</name>
</gene>
<sequence>MGSSKLTQETILRGNSSDACEIRDPCQHGGICISTDSGPICECRNPDYEGEYCEKDIEIPFSLISTQKGSMDNAPQKEWYETPT</sequence>
<evidence type="ECO:0000313" key="3">
    <source>
        <dbReference type="EMBL" id="RZB41449.1"/>
    </source>
</evidence>
<dbReference type="Proteomes" id="UP000292052">
    <property type="component" value="Unassembled WGS sequence"/>
</dbReference>
<proteinExistence type="predicted"/>
<dbReference type="Pfam" id="PF00008">
    <property type="entry name" value="EGF"/>
    <property type="match status" value="1"/>
</dbReference>
<evidence type="ECO:0000313" key="4">
    <source>
        <dbReference type="Proteomes" id="UP000292052"/>
    </source>
</evidence>
<dbReference type="EMBL" id="QDEB01113290">
    <property type="protein sequence ID" value="RZB41449.1"/>
    <property type="molecule type" value="Genomic_DNA"/>
</dbReference>
<evidence type="ECO:0000256" key="1">
    <source>
        <dbReference type="PROSITE-ProRule" id="PRU00076"/>
    </source>
</evidence>
<name>A0A482VCX2_ASBVE</name>
<dbReference type="SUPFAM" id="SSF57196">
    <property type="entry name" value="EGF/Laminin"/>
    <property type="match status" value="1"/>
</dbReference>